<reference evidence="2" key="1">
    <citation type="submission" date="2018-11" db="EMBL/GenBank/DDBJ databases">
        <authorList>
            <person name="Alioto T."/>
            <person name="Alioto T."/>
        </authorList>
    </citation>
    <scope>NUCLEOTIDE SEQUENCE</scope>
</reference>
<keyword evidence="3" id="KW-1185">Reference proteome</keyword>
<organism evidence="2 3">
    <name type="scientific">Mytilus galloprovincialis</name>
    <name type="common">Mediterranean mussel</name>
    <dbReference type="NCBI Taxonomy" id="29158"/>
    <lineage>
        <taxon>Eukaryota</taxon>
        <taxon>Metazoa</taxon>
        <taxon>Spiralia</taxon>
        <taxon>Lophotrochozoa</taxon>
        <taxon>Mollusca</taxon>
        <taxon>Bivalvia</taxon>
        <taxon>Autobranchia</taxon>
        <taxon>Pteriomorphia</taxon>
        <taxon>Mytilida</taxon>
        <taxon>Mytiloidea</taxon>
        <taxon>Mytilidae</taxon>
        <taxon>Mytilinae</taxon>
        <taxon>Mytilus</taxon>
    </lineage>
</organism>
<dbReference type="AlphaFoldDB" id="A0A8B6BNZ9"/>
<evidence type="ECO:0000313" key="2">
    <source>
        <dbReference type="EMBL" id="VDH92978.1"/>
    </source>
</evidence>
<feature type="transmembrane region" description="Helical" evidence="1">
    <location>
        <begin position="63"/>
        <end position="82"/>
    </location>
</feature>
<evidence type="ECO:0000313" key="3">
    <source>
        <dbReference type="Proteomes" id="UP000596742"/>
    </source>
</evidence>
<accession>A0A8B6BNZ9</accession>
<keyword evidence="1" id="KW-0812">Transmembrane</keyword>
<gene>
    <name evidence="2" type="ORF">MGAL_10B032663</name>
</gene>
<keyword evidence="1" id="KW-0472">Membrane</keyword>
<protein>
    <submittedName>
        <fullName evidence="2">Uncharacterized protein</fullName>
    </submittedName>
</protein>
<dbReference type="EMBL" id="UYJE01000399">
    <property type="protein sequence ID" value="VDH92978.1"/>
    <property type="molecule type" value="Genomic_DNA"/>
</dbReference>
<sequence length="127" mass="14639">MMLFRSDGSEFSQIVDILGRYLGFQSDRGEMESVKLHEFVNNKNVQEHYSSNNHFDVVYQVKLFLVLTIGGIIIILGSLYIISEWRQRQPPVARRQHGNQKMLDGTGETCEHIISVESAKTDDEFFL</sequence>
<proteinExistence type="predicted"/>
<keyword evidence="1" id="KW-1133">Transmembrane helix</keyword>
<dbReference type="Proteomes" id="UP000596742">
    <property type="component" value="Unassembled WGS sequence"/>
</dbReference>
<evidence type="ECO:0000256" key="1">
    <source>
        <dbReference type="SAM" id="Phobius"/>
    </source>
</evidence>
<name>A0A8B6BNZ9_MYTGA</name>
<comment type="caution">
    <text evidence="2">The sequence shown here is derived from an EMBL/GenBank/DDBJ whole genome shotgun (WGS) entry which is preliminary data.</text>
</comment>